<keyword evidence="1" id="KW-0472">Membrane</keyword>
<dbReference type="PANTHER" id="PTHR23028:SF53">
    <property type="entry name" value="ACYL_TRANSF_3 DOMAIN-CONTAINING PROTEIN"/>
    <property type="match status" value="1"/>
</dbReference>
<dbReference type="PANTHER" id="PTHR23028">
    <property type="entry name" value="ACETYLTRANSFERASE"/>
    <property type="match status" value="1"/>
</dbReference>
<proteinExistence type="predicted"/>
<feature type="transmembrane region" description="Helical" evidence="1">
    <location>
        <begin position="45"/>
        <end position="62"/>
    </location>
</feature>
<keyword evidence="3" id="KW-0808">Transferase</keyword>
<dbReference type="Proteomes" id="UP001597173">
    <property type="component" value="Unassembled WGS sequence"/>
</dbReference>
<feature type="transmembrane region" description="Helical" evidence="1">
    <location>
        <begin position="263"/>
        <end position="284"/>
    </location>
</feature>
<keyword evidence="1" id="KW-1133">Transmembrane helix</keyword>
<dbReference type="GO" id="GO:0016746">
    <property type="term" value="F:acyltransferase activity"/>
    <property type="evidence" value="ECO:0007669"/>
    <property type="project" value="UniProtKB-KW"/>
</dbReference>
<evidence type="ECO:0000259" key="2">
    <source>
        <dbReference type="Pfam" id="PF01757"/>
    </source>
</evidence>
<feature type="transmembrane region" description="Helical" evidence="1">
    <location>
        <begin position="124"/>
        <end position="147"/>
    </location>
</feature>
<keyword evidence="3" id="KW-0012">Acyltransferase</keyword>
<name>A0ABW3YZQ8_MYCRA</name>
<feature type="transmembrane region" description="Helical" evidence="1">
    <location>
        <begin position="234"/>
        <end position="251"/>
    </location>
</feature>
<keyword evidence="1" id="KW-0812">Transmembrane</keyword>
<feature type="transmembrane region" description="Helical" evidence="1">
    <location>
        <begin position="154"/>
        <end position="170"/>
    </location>
</feature>
<feature type="transmembrane region" description="Helical" evidence="1">
    <location>
        <begin position="182"/>
        <end position="199"/>
    </location>
</feature>
<accession>A0ABW3YZQ8</accession>
<dbReference type="EMBL" id="JBHTNF010000011">
    <property type="protein sequence ID" value="MFD1329407.1"/>
    <property type="molecule type" value="Genomic_DNA"/>
</dbReference>
<feature type="transmembrane region" description="Helical" evidence="1">
    <location>
        <begin position="206"/>
        <end position="222"/>
    </location>
</feature>
<dbReference type="EC" id="2.3.-.-" evidence="3"/>
<keyword evidence="4" id="KW-1185">Reference proteome</keyword>
<evidence type="ECO:0000313" key="3">
    <source>
        <dbReference type="EMBL" id="MFD1329407.1"/>
    </source>
</evidence>
<comment type="caution">
    <text evidence="3">The sequence shown here is derived from an EMBL/GenBank/DDBJ whole genome shotgun (WGS) entry which is preliminary data.</text>
</comment>
<dbReference type="Pfam" id="PF01757">
    <property type="entry name" value="Acyl_transf_3"/>
    <property type="match status" value="1"/>
</dbReference>
<sequence>MNGPGHIGSLDGLRGLAAAIVLVSHITLIFPEFGPLPYFDIGTEAVGIFFALSGFLMAYLYGGRSVTRESVGDFLVSRFARIYPVYLAAVCLVGFLSLVAKLGYPQPIAGPLDFVLHVMLLGKSGVFWSVPPEIQFYVAFPVIWLFLRDPRRHQVIGFALMGVVAVVSLLDFPGPGILLHAKLPYFLFGVVAGRLHAALSDRPPKAAIGVMAVILLVVFFGYKHMVTVSGEPFWGLPTAFASALIVALVAREHPLTARVLSSAPLRFLGVTSFSLYLLHVPVMFLTRQTFAALLPLPMLAVLTLVTSLLAAWVSYNVIEAPGRRRVGEVWRASRFRRALLRRPIALMDRRDAGRGLDAGGATFRG</sequence>
<evidence type="ECO:0000313" key="4">
    <source>
        <dbReference type="Proteomes" id="UP001597173"/>
    </source>
</evidence>
<dbReference type="RefSeq" id="WP_374840394.1">
    <property type="nucleotide sequence ID" value="NZ_JBHEEW010000015.1"/>
</dbReference>
<dbReference type="InterPro" id="IPR002656">
    <property type="entry name" value="Acyl_transf_3_dom"/>
</dbReference>
<feature type="transmembrane region" description="Helical" evidence="1">
    <location>
        <begin position="83"/>
        <end position="104"/>
    </location>
</feature>
<feature type="domain" description="Acyltransferase 3" evidence="2">
    <location>
        <begin position="8"/>
        <end position="314"/>
    </location>
</feature>
<evidence type="ECO:0000256" key="1">
    <source>
        <dbReference type="SAM" id="Phobius"/>
    </source>
</evidence>
<dbReference type="InterPro" id="IPR050879">
    <property type="entry name" value="Acyltransferase_3"/>
</dbReference>
<organism evidence="3 4">
    <name type="scientific">Mycoplana ramosa</name>
    <name type="common">Mycoplana bullata</name>
    <dbReference type="NCBI Taxonomy" id="40837"/>
    <lineage>
        <taxon>Bacteria</taxon>
        <taxon>Pseudomonadati</taxon>
        <taxon>Pseudomonadota</taxon>
        <taxon>Alphaproteobacteria</taxon>
        <taxon>Hyphomicrobiales</taxon>
        <taxon>Rhizobiaceae</taxon>
        <taxon>Mycoplana</taxon>
    </lineage>
</organism>
<feature type="transmembrane region" description="Helical" evidence="1">
    <location>
        <begin position="290"/>
        <end position="315"/>
    </location>
</feature>
<reference evidence="4" key="1">
    <citation type="journal article" date="2019" name="Int. J. Syst. Evol. Microbiol.">
        <title>The Global Catalogue of Microorganisms (GCM) 10K type strain sequencing project: providing services to taxonomists for standard genome sequencing and annotation.</title>
        <authorList>
            <consortium name="The Broad Institute Genomics Platform"/>
            <consortium name="The Broad Institute Genome Sequencing Center for Infectious Disease"/>
            <person name="Wu L."/>
            <person name="Ma J."/>
        </authorList>
    </citation>
    <scope>NUCLEOTIDE SEQUENCE [LARGE SCALE GENOMIC DNA]</scope>
    <source>
        <strain evidence="4">CCUG 55609</strain>
    </source>
</reference>
<feature type="transmembrane region" description="Helical" evidence="1">
    <location>
        <begin position="12"/>
        <end position="33"/>
    </location>
</feature>
<gene>
    <name evidence="3" type="ORF">ACFQ33_16080</name>
</gene>
<protein>
    <submittedName>
        <fullName evidence="3">Acyltransferase family protein</fullName>
        <ecNumber evidence="3">2.3.-.-</ecNumber>
    </submittedName>
</protein>